<feature type="transmembrane region" description="Helical" evidence="9">
    <location>
        <begin position="104"/>
        <end position="126"/>
    </location>
</feature>
<feature type="transmembrane region" description="Helical" evidence="9">
    <location>
        <begin position="399"/>
        <end position="418"/>
    </location>
</feature>
<comment type="similarity">
    <text evidence="2">Belongs to the major facilitator superfamily. Bcr/CmlA family.</text>
</comment>
<feature type="transmembrane region" description="Helical" evidence="9">
    <location>
        <begin position="279"/>
        <end position="295"/>
    </location>
</feature>
<feature type="transmembrane region" description="Helical" evidence="9">
    <location>
        <begin position="132"/>
        <end position="153"/>
    </location>
</feature>
<dbReference type="Pfam" id="PF07690">
    <property type="entry name" value="MFS_1"/>
    <property type="match status" value="1"/>
</dbReference>
<dbReference type="OrthoDB" id="9814303at2"/>
<dbReference type="GO" id="GO:0005886">
    <property type="term" value="C:plasma membrane"/>
    <property type="evidence" value="ECO:0007669"/>
    <property type="project" value="UniProtKB-SubCell"/>
</dbReference>
<feature type="transmembrane region" description="Helical" evidence="9">
    <location>
        <begin position="307"/>
        <end position="334"/>
    </location>
</feature>
<dbReference type="SUPFAM" id="SSF103473">
    <property type="entry name" value="MFS general substrate transporter"/>
    <property type="match status" value="1"/>
</dbReference>
<evidence type="ECO:0000313" key="11">
    <source>
        <dbReference type="EMBL" id="RXZ51239.1"/>
    </source>
</evidence>
<evidence type="ECO:0000259" key="10">
    <source>
        <dbReference type="PROSITE" id="PS50850"/>
    </source>
</evidence>
<dbReference type="CDD" id="cd17320">
    <property type="entry name" value="MFS_MdfA_MDR_like"/>
    <property type="match status" value="1"/>
</dbReference>
<feature type="transmembrane region" description="Helical" evidence="9">
    <location>
        <begin position="165"/>
        <end position="185"/>
    </location>
</feature>
<evidence type="ECO:0000256" key="3">
    <source>
        <dbReference type="ARBA" id="ARBA00022448"/>
    </source>
</evidence>
<dbReference type="EMBL" id="SDPO01000001">
    <property type="protein sequence ID" value="RXZ51239.1"/>
    <property type="molecule type" value="Genomic_DNA"/>
</dbReference>
<dbReference type="GO" id="GO:1990961">
    <property type="term" value="P:xenobiotic detoxification by transmembrane export across the plasma membrane"/>
    <property type="evidence" value="ECO:0007669"/>
    <property type="project" value="InterPro"/>
</dbReference>
<reference evidence="11 12" key="1">
    <citation type="submission" date="2019-01" db="EMBL/GenBank/DDBJ databases">
        <authorList>
            <person name="Li J."/>
        </authorList>
    </citation>
    <scope>NUCLEOTIDE SEQUENCE [LARGE SCALE GENOMIC DNA]</scope>
    <source>
        <strain evidence="11 12">CCUG 35506</strain>
    </source>
</reference>
<gene>
    <name evidence="11" type="ORF">ESP57_05600</name>
</gene>
<feature type="transmembrane region" description="Helical" evidence="9">
    <location>
        <begin position="35"/>
        <end position="52"/>
    </location>
</feature>
<dbReference type="InterPro" id="IPR036259">
    <property type="entry name" value="MFS_trans_sf"/>
</dbReference>
<feature type="transmembrane region" description="Helical" evidence="9">
    <location>
        <begin position="240"/>
        <end position="259"/>
    </location>
</feature>
<feature type="transmembrane region" description="Helical" evidence="9">
    <location>
        <begin position="191"/>
        <end position="212"/>
    </location>
</feature>
<comment type="caution">
    <text evidence="11">The sequence shown here is derived from an EMBL/GenBank/DDBJ whole genome shotgun (WGS) entry which is preliminary data.</text>
</comment>
<dbReference type="InterPro" id="IPR005829">
    <property type="entry name" value="Sugar_transporter_CS"/>
</dbReference>
<keyword evidence="12" id="KW-1185">Reference proteome</keyword>
<dbReference type="PROSITE" id="PS00216">
    <property type="entry name" value="SUGAR_TRANSPORT_1"/>
    <property type="match status" value="1"/>
</dbReference>
<evidence type="ECO:0000256" key="2">
    <source>
        <dbReference type="ARBA" id="ARBA00006236"/>
    </source>
</evidence>
<name>A0A4Q2JWQ2_9MICO</name>
<proteinExistence type="inferred from homology"/>
<evidence type="ECO:0000256" key="4">
    <source>
        <dbReference type="ARBA" id="ARBA00022475"/>
    </source>
</evidence>
<dbReference type="FunFam" id="1.20.1720.10:FF:000005">
    <property type="entry name" value="Bcr/CflA family efflux transporter"/>
    <property type="match status" value="1"/>
</dbReference>
<evidence type="ECO:0000256" key="6">
    <source>
        <dbReference type="ARBA" id="ARBA00022989"/>
    </source>
</evidence>
<dbReference type="RefSeq" id="WP_082571386.1">
    <property type="nucleotide sequence ID" value="NZ_SDPO01000001.1"/>
</dbReference>
<sequence>MSSTSSIPIIRPDDTRSTPVVGVHPGDRLTSRQRLVYVLVLGALTALGPFTIDLYLPAFPVLQDELGVSASAVQLTLTGTMIGFGLGQLIVGPWSDKVGRRLPLILATALHIAASLAAAFAPDIVWLSVFRLLQGFGAAAGGVVAMAMVRDLFGGKPLVRMLSRLALVNGLAPVLAPVIGSQLLQVMDWRGIFVVLAVYGAVVVVAVAFFIVETLPPSRRGISGHSTLRDRYAALFRDRVYLGAAIIGGMTFTGLFGYLSTSSFLFQEVYSFNAQEYGLLFAVNSVGVIVGVQVSSRLMRGSVQPQWILAGTTVVHLAMAATIMALDASGAGFWGTAVPLWFYILACGFAFPAVQVLALAHHGAEAGTAASLLGALNFGLAGAISPLIGLMGVGSAVPMAFVMLLAGVVAIAALWLLVRPKTVPPLSD</sequence>
<dbReference type="InterPro" id="IPR011701">
    <property type="entry name" value="MFS"/>
</dbReference>
<evidence type="ECO:0000256" key="9">
    <source>
        <dbReference type="SAM" id="Phobius"/>
    </source>
</evidence>
<dbReference type="PANTHER" id="PTHR23502:SF132">
    <property type="entry name" value="POLYAMINE TRANSPORTER 2-RELATED"/>
    <property type="match status" value="1"/>
</dbReference>
<feature type="domain" description="Major facilitator superfamily (MFS) profile" evidence="10">
    <location>
        <begin position="34"/>
        <end position="423"/>
    </location>
</feature>
<dbReference type="Gene3D" id="1.20.1720.10">
    <property type="entry name" value="Multidrug resistance protein D"/>
    <property type="match status" value="1"/>
</dbReference>
<keyword evidence="4" id="KW-1003">Cell membrane</keyword>
<keyword evidence="5 9" id="KW-0812">Transmembrane</keyword>
<dbReference type="AlphaFoldDB" id="A0A4Q2JWQ2"/>
<dbReference type="Proteomes" id="UP000292935">
    <property type="component" value="Unassembled WGS sequence"/>
</dbReference>
<comment type="subcellular location">
    <subcellularLocation>
        <location evidence="1">Cell membrane</location>
        <topology evidence="1">Multi-pass membrane protein</topology>
    </subcellularLocation>
</comment>
<dbReference type="InterPro" id="IPR004812">
    <property type="entry name" value="Efflux_drug-R_Bcr/CmlA"/>
</dbReference>
<feature type="transmembrane region" description="Helical" evidence="9">
    <location>
        <begin position="340"/>
        <end position="360"/>
    </location>
</feature>
<evidence type="ECO:0000256" key="8">
    <source>
        <dbReference type="SAM" id="MobiDB-lite"/>
    </source>
</evidence>
<evidence type="ECO:0000313" key="12">
    <source>
        <dbReference type="Proteomes" id="UP000292935"/>
    </source>
</evidence>
<feature type="transmembrane region" description="Helical" evidence="9">
    <location>
        <begin position="72"/>
        <end position="92"/>
    </location>
</feature>
<feature type="region of interest" description="Disordered" evidence="8">
    <location>
        <begin position="1"/>
        <end position="22"/>
    </location>
</feature>
<keyword evidence="3" id="KW-0813">Transport</keyword>
<evidence type="ECO:0000256" key="5">
    <source>
        <dbReference type="ARBA" id="ARBA00022692"/>
    </source>
</evidence>
<evidence type="ECO:0000256" key="1">
    <source>
        <dbReference type="ARBA" id="ARBA00004651"/>
    </source>
</evidence>
<protein>
    <submittedName>
        <fullName evidence="11">Bcr/CflA family efflux MFS transporter</fullName>
    </submittedName>
</protein>
<organism evidence="11 12">
    <name type="scientific">Agromyces fucosus</name>
    <dbReference type="NCBI Taxonomy" id="41985"/>
    <lineage>
        <taxon>Bacteria</taxon>
        <taxon>Bacillati</taxon>
        <taxon>Actinomycetota</taxon>
        <taxon>Actinomycetes</taxon>
        <taxon>Micrococcales</taxon>
        <taxon>Microbacteriaceae</taxon>
        <taxon>Agromyces</taxon>
    </lineage>
</organism>
<evidence type="ECO:0000256" key="7">
    <source>
        <dbReference type="ARBA" id="ARBA00023136"/>
    </source>
</evidence>
<dbReference type="GO" id="GO:0042910">
    <property type="term" value="F:xenobiotic transmembrane transporter activity"/>
    <property type="evidence" value="ECO:0007669"/>
    <property type="project" value="InterPro"/>
</dbReference>
<keyword evidence="6 9" id="KW-1133">Transmembrane helix</keyword>
<keyword evidence="7 9" id="KW-0472">Membrane</keyword>
<feature type="transmembrane region" description="Helical" evidence="9">
    <location>
        <begin position="372"/>
        <end position="393"/>
    </location>
</feature>
<dbReference type="PROSITE" id="PS50850">
    <property type="entry name" value="MFS"/>
    <property type="match status" value="1"/>
</dbReference>
<accession>A0A4Q2JWQ2</accession>
<dbReference type="PANTHER" id="PTHR23502">
    <property type="entry name" value="MAJOR FACILITATOR SUPERFAMILY"/>
    <property type="match status" value="1"/>
</dbReference>
<dbReference type="InterPro" id="IPR020846">
    <property type="entry name" value="MFS_dom"/>
</dbReference>
<dbReference type="NCBIfam" id="TIGR00710">
    <property type="entry name" value="efflux_Bcr_CflA"/>
    <property type="match status" value="1"/>
</dbReference>